<dbReference type="GO" id="GO:0061630">
    <property type="term" value="F:ubiquitin protein ligase activity"/>
    <property type="evidence" value="ECO:0007669"/>
    <property type="project" value="UniProtKB-UniRule"/>
</dbReference>
<dbReference type="CDD" id="cd09633">
    <property type="entry name" value="Deltex_C"/>
    <property type="match status" value="1"/>
</dbReference>
<dbReference type="Gene3D" id="3.30.70.330">
    <property type="match status" value="1"/>
</dbReference>
<dbReference type="GO" id="GO:0016567">
    <property type="term" value="P:protein ubiquitination"/>
    <property type="evidence" value="ECO:0007669"/>
    <property type="project" value="UniProtKB-UniRule"/>
</dbReference>
<gene>
    <name evidence="12" type="ORF">J0S82_014956</name>
</gene>
<evidence type="ECO:0000256" key="7">
    <source>
        <dbReference type="ARBA" id="ARBA00022833"/>
    </source>
</evidence>
<reference evidence="12" key="1">
    <citation type="journal article" date="2021" name="Evol. Appl.">
        <title>The genome of the Pyrenean desman and the effects of bottlenecks and inbreeding on the genomic landscape of an endangered species.</title>
        <authorList>
            <person name="Escoda L."/>
            <person name="Castresana J."/>
        </authorList>
    </citation>
    <scope>NUCLEOTIDE SEQUENCE</scope>
    <source>
        <strain evidence="12">IBE-C5619</strain>
    </source>
</reference>
<dbReference type="InterPro" id="IPR048409">
    <property type="entry name" value="DTX3L_KH-like"/>
</dbReference>
<feature type="region of interest" description="Disordered" evidence="10">
    <location>
        <begin position="197"/>
        <end position="228"/>
    </location>
</feature>
<dbReference type="SMART" id="SM00184">
    <property type="entry name" value="RING"/>
    <property type="match status" value="1"/>
</dbReference>
<comment type="pathway">
    <text evidence="2 9">Protein modification; protein ubiquitination.</text>
</comment>
<evidence type="ECO:0000256" key="8">
    <source>
        <dbReference type="PROSITE-ProRule" id="PRU00175"/>
    </source>
</evidence>
<evidence type="ECO:0000256" key="6">
    <source>
        <dbReference type="ARBA" id="ARBA00022771"/>
    </source>
</evidence>
<dbReference type="PANTHER" id="PTHR12622">
    <property type="entry name" value="DELTEX-RELATED"/>
    <property type="match status" value="1"/>
</dbReference>
<dbReference type="AlphaFoldDB" id="A0A8J6DVA6"/>
<evidence type="ECO:0000256" key="4">
    <source>
        <dbReference type="ARBA" id="ARBA00022679"/>
    </source>
</evidence>
<dbReference type="UniPathway" id="UPA00143"/>
<feature type="region of interest" description="Disordered" evidence="10">
    <location>
        <begin position="523"/>
        <end position="548"/>
    </location>
</feature>
<evidence type="ECO:0000313" key="12">
    <source>
        <dbReference type="EMBL" id="KAG8521994.1"/>
    </source>
</evidence>
<sequence length="715" mass="80795">MAERRDPPSPLLARVSEPGQRLQWKLEGYFQSRASGGGECTVRPVDRLNPTNFLVQFKERADKERVLEKGKHHITVEDKKVDVFLELTENPIEKNTRPRKPSLTESQEDVRSRNKHVNGECSPSAVDSFVHKVFLAVTAELNCELFSKEQREHITTLCPNVKRVKGDDGVEKVCGDFRDIEKIHCFLNDQLLENEHKQKSSALTRKRPPLHRQSCDGSTSPSEPKARLDEKHLEVPLPYFEHFRHSCPGRLCSIEEQYGVKIKTWESSLNMVWLDFTADQSGDLEAALKCFTSEFQKIVGNLEQNCFLAGSKQTNKIKQELNHQFTNLPIKEKEKERTLSGIHGDVSATERFLAPQTSRSLVKVPVEISPPGYMKNGIRVATAHYRHLGPELEQEISEIKQKYNTQCQVSVNGQETIILFEPKDRVLDLSGHAYEAFIDAYQRLSCQLTGEVLLPNSEGTKREHLRESRFTDNFRKKLPHIAFPITQQPVTLTALPKLPAETKQCVRGGMSPLAGEKQNENHEIPMDIDSNDSQTASPTTLPSASAGLAETHKEKDHCAICLETISNKYVLPKCKHEFCTPCIRKAMEFKPVCPLCQMCYGLQKGNQPEGTMDFTVLQSSLPGYKSCNTIKIVYNMRGGIQTKEHPNPGRPYSGVQRSAYLPNNDEGIEVLQLLRRAFNQKLIFTVGHSRTQGVSDVITWNDIHHKTSIAGGPER</sequence>
<keyword evidence="5 9" id="KW-0479">Metal-binding</keyword>
<dbReference type="Pfam" id="PF23222">
    <property type="entry name" value="RRM_PARP14_1"/>
    <property type="match status" value="1"/>
</dbReference>
<evidence type="ECO:0000256" key="10">
    <source>
        <dbReference type="SAM" id="MobiDB-lite"/>
    </source>
</evidence>
<dbReference type="InterPro" id="IPR048418">
    <property type="entry name" value="DTX3L_a/b_dom"/>
</dbReference>
<protein>
    <recommendedName>
        <fullName evidence="9">E3 ubiquitin-protein ligase</fullName>
        <ecNumber evidence="9">2.3.2.27</ecNumber>
    </recommendedName>
</protein>
<comment type="caution">
    <text evidence="12">The sequence shown here is derived from an EMBL/GenBank/DDBJ whole genome shotgun (WGS) entry which is preliminary data.</text>
</comment>
<dbReference type="Proteomes" id="UP000700334">
    <property type="component" value="Unassembled WGS sequence"/>
</dbReference>
<evidence type="ECO:0000256" key="3">
    <source>
        <dbReference type="ARBA" id="ARBA00009413"/>
    </source>
</evidence>
<evidence type="ECO:0000256" key="1">
    <source>
        <dbReference type="ARBA" id="ARBA00000900"/>
    </source>
</evidence>
<comment type="subcellular location">
    <subcellularLocation>
        <location evidence="9">Cytoplasm</location>
    </subcellularLocation>
</comment>
<feature type="domain" description="RING-type" evidence="11">
    <location>
        <begin position="558"/>
        <end position="597"/>
    </location>
</feature>
<dbReference type="SUPFAM" id="SSF57850">
    <property type="entry name" value="RING/U-box"/>
    <property type="match status" value="1"/>
</dbReference>
<dbReference type="GO" id="GO:0007219">
    <property type="term" value="P:Notch signaling pathway"/>
    <property type="evidence" value="ECO:0007669"/>
    <property type="project" value="InterPro"/>
</dbReference>
<dbReference type="InterPro" id="IPR057051">
    <property type="entry name" value="PARP14_RPM_1"/>
</dbReference>
<feature type="compositionally biased region" description="Polar residues" evidence="10">
    <location>
        <begin position="531"/>
        <end position="543"/>
    </location>
</feature>
<dbReference type="PROSITE" id="PS50089">
    <property type="entry name" value="ZF_RING_2"/>
    <property type="match status" value="1"/>
</dbReference>
<dbReference type="InterPro" id="IPR012677">
    <property type="entry name" value="Nucleotide-bd_a/b_plait_sf"/>
</dbReference>
<comment type="catalytic activity">
    <reaction evidence="1 9">
        <text>S-ubiquitinyl-[E2 ubiquitin-conjugating enzyme]-L-cysteine + [acceptor protein]-L-lysine = [E2 ubiquitin-conjugating enzyme]-L-cysteine + N(6)-ubiquitinyl-[acceptor protein]-L-lysine.</text>
        <dbReference type="EC" id="2.3.2.27"/>
    </reaction>
</comment>
<keyword evidence="7 9" id="KW-0862">Zinc</keyword>
<evidence type="ECO:0000256" key="9">
    <source>
        <dbReference type="RuleBase" id="RU367105"/>
    </source>
</evidence>
<evidence type="ECO:0000259" key="11">
    <source>
        <dbReference type="PROSITE" id="PS50089"/>
    </source>
</evidence>
<comment type="similarity">
    <text evidence="3 9">Belongs to the Deltex family.</text>
</comment>
<dbReference type="InterPro" id="IPR013083">
    <property type="entry name" value="Znf_RING/FYVE/PHD"/>
</dbReference>
<keyword evidence="4 9" id="KW-0808">Transferase</keyword>
<dbReference type="Gene3D" id="3.30.390.130">
    <property type="match status" value="1"/>
</dbReference>
<dbReference type="InterPro" id="IPR017907">
    <property type="entry name" value="Znf_RING_CS"/>
</dbReference>
<dbReference type="OrthoDB" id="527344at2759"/>
<dbReference type="Pfam" id="PF13923">
    <property type="entry name" value="zf-C3HC4_2"/>
    <property type="match status" value="1"/>
</dbReference>
<name>A0A8J6DVA6_GALPY</name>
<accession>A0A8J6DVA6</accession>
<proteinExistence type="inferred from homology"/>
<organism evidence="12 13">
    <name type="scientific">Galemys pyrenaicus</name>
    <name type="common">Iberian desman</name>
    <name type="synonym">Pyrenean desman</name>
    <dbReference type="NCBI Taxonomy" id="202257"/>
    <lineage>
        <taxon>Eukaryota</taxon>
        <taxon>Metazoa</taxon>
        <taxon>Chordata</taxon>
        <taxon>Craniata</taxon>
        <taxon>Vertebrata</taxon>
        <taxon>Euteleostomi</taxon>
        <taxon>Mammalia</taxon>
        <taxon>Eutheria</taxon>
        <taxon>Laurasiatheria</taxon>
        <taxon>Eulipotyphla</taxon>
        <taxon>Talpidae</taxon>
        <taxon>Galemys</taxon>
    </lineage>
</organism>
<dbReference type="Pfam" id="PF18102">
    <property type="entry name" value="DTC"/>
    <property type="match status" value="1"/>
</dbReference>
<dbReference type="PROSITE" id="PS00518">
    <property type="entry name" value="ZF_RING_1"/>
    <property type="match status" value="1"/>
</dbReference>
<dbReference type="InterPro" id="IPR039396">
    <property type="entry name" value="Deltex_C"/>
</dbReference>
<evidence type="ECO:0000313" key="13">
    <source>
        <dbReference type="Proteomes" id="UP000700334"/>
    </source>
</evidence>
<dbReference type="GO" id="GO:0008270">
    <property type="term" value="F:zinc ion binding"/>
    <property type="evidence" value="ECO:0007669"/>
    <property type="project" value="UniProtKB-KW"/>
</dbReference>
<dbReference type="Pfam" id="PF21718">
    <property type="entry name" value="KH_DTX3L"/>
    <property type="match status" value="1"/>
</dbReference>
<dbReference type="InterPro" id="IPR001841">
    <property type="entry name" value="Znf_RING"/>
</dbReference>
<dbReference type="InterPro" id="IPR039399">
    <property type="entry name" value="Deltex_C_sf"/>
</dbReference>
<dbReference type="Gene3D" id="3.30.40.10">
    <property type="entry name" value="Zinc/RING finger domain, C3HC4 (zinc finger)"/>
    <property type="match status" value="1"/>
</dbReference>
<keyword evidence="9" id="KW-0963">Cytoplasm</keyword>
<dbReference type="Pfam" id="PF21717">
    <property type="entry name" value="DTX3L_a-b"/>
    <property type="match status" value="1"/>
</dbReference>
<evidence type="ECO:0000256" key="2">
    <source>
        <dbReference type="ARBA" id="ARBA00004906"/>
    </source>
</evidence>
<keyword evidence="6 8" id="KW-0863">Zinc-finger</keyword>
<feature type="region of interest" description="Disordered" evidence="10">
    <location>
        <begin position="92"/>
        <end position="117"/>
    </location>
</feature>
<dbReference type="InterPro" id="IPR039398">
    <property type="entry name" value="Deltex_fam"/>
</dbReference>
<evidence type="ECO:0000256" key="5">
    <source>
        <dbReference type="ARBA" id="ARBA00022723"/>
    </source>
</evidence>
<dbReference type="GO" id="GO:0005737">
    <property type="term" value="C:cytoplasm"/>
    <property type="evidence" value="ECO:0007669"/>
    <property type="project" value="UniProtKB-SubCell"/>
</dbReference>
<keyword evidence="13" id="KW-1185">Reference proteome</keyword>
<dbReference type="EMBL" id="JAGFMF010011454">
    <property type="protein sequence ID" value="KAG8521994.1"/>
    <property type="molecule type" value="Genomic_DNA"/>
</dbReference>
<dbReference type="EC" id="2.3.2.27" evidence="9"/>